<evidence type="ECO:0000256" key="1">
    <source>
        <dbReference type="SAM" id="MobiDB-lite"/>
    </source>
</evidence>
<accession>A0A1E4SLS7</accession>
<gene>
    <name evidence="2" type="ORF">CANTADRAFT_150858</name>
</gene>
<feature type="region of interest" description="Disordered" evidence="1">
    <location>
        <begin position="51"/>
        <end position="71"/>
    </location>
</feature>
<evidence type="ECO:0000313" key="2">
    <source>
        <dbReference type="EMBL" id="ODV80471.1"/>
    </source>
</evidence>
<evidence type="ECO:0000313" key="3">
    <source>
        <dbReference type="Proteomes" id="UP000094285"/>
    </source>
</evidence>
<dbReference type="Proteomes" id="UP000094285">
    <property type="component" value="Unassembled WGS sequence"/>
</dbReference>
<sequence>MILPLHYKTVQPVQDNTVQHSTPQYPTSTALAQALHSTMSTEYSDDIFEFNDDLSSVPQSPSLDASSPGSPYEDYGYNYSYGYSPESPEVRDIEDHFEPFLYECCICNKTHTSPCEHSEDDMKLNNQWLMSNYRKWQTSVVRI</sequence>
<name>A0A1E4SLS7_9ASCO</name>
<dbReference type="GeneID" id="30980469"/>
<reference evidence="3" key="1">
    <citation type="submission" date="2016-05" db="EMBL/GenBank/DDBJ databases">
        <title>Comparative genomics of biotechnologically important yeasts.</title>
        <authorList>
            <consortium name="DOE Joint Genome Institute"/>
            <person name="Riley R."/>
            <person name="Haridas S."/>
            <person name="Wolfe K.H."/>
            <person name="Lopes M.R."/>
            <person name="Hittinger C.T."/>
            <person name="Goker M."/>
            <person name="Salamov A."/>
            <person name="Wisecaver J."/>
            <person name="Long T.M."/>
            <person name="Aerts A.L."/>
            <person name="Barry K."/>
            <person name="Choi C."/>
            <person name="Clum A."/>
            <person name="Coughlan A.Y."/>
            <person name="Deshpande S."/>
            <person name="Douglass A.P."/>
            <person name="Hanson S.J."/>
            <person name="Klenk H.-P."/>
            <person name="Labutti K."/>
            <person name="Lapidus A."/>
            <person name="Lindquist E."/>
            <person name="Lipzen A."/>
            <person name="Meier-Kolthoff J.P."/>
            <person name="Ohm R.A."/>
            <person name="Otillar R.P."/>
            <person name="Pangilinan J."/>
            <person name="Peng Y."/>
            <person name="Rokas A."/>
            <person name="Rosa C.A."/>
            <person name="Scheuner C."/>
            <person name="Sibirny A.A."/>
            <person name="Slot J.C."/>
            <person name="Stielow J.B."/>
            <person name="Sun H."/>
            <person name="Kurtzman C.P."/>
            <person name="Blackwell M."/>
            <person name="Grigoriev I.V."/>
            <person name="Jeffries T.W."/>
        </authorList>
    </citation>
    <scope>NUCLEOTIDE SEQUENCE [LARGE SCALE GENOMIC DNA]</scope>
    <source>
        <strain evidence="3">NRRL Y-17324</strain>
    </source>
</reference>
<protein>
    <submittedName>
        <fullName evidence="2">Uncharacterized protein</fullName>
    </submittedName>
</protein>
<feature type="compositionally biased region" description="Polar residues" evidence="1">
    <location>
        <begin position="53"/>
        <end position="69"/>
    </location>
</feature>
<keyword evidence="3" id="KW-1185">Reference proteome</keyword>
<organism evidence="2 3">
    <name type="scientific">Suhomyces tanzawaensis NRRL Y-17324</name>
    <dbReference type="NCBI Taxonomy" id="984487"/>
    <lineage>
        <taxon>Eukaryota</taxon>
        <taxon>Fungi</taxon>
        <taxon>Dikarya</taxon>
        <taxon>Ascomycota</taxon>
        <taxon>Saccharomycotina</taxon>
        <taxon>Pichiomycetes</taxon>
        <taxon>Debaryomycetaceae</taxon>
        <taxon>Suhomyces</taxon>
    </lineage>
</organism>
<dbReference type="RefSeq" id="XP_020065593.1">
    <property type="nucleotide sequence ID" value="XM_020206332.1"/>
</dbReference>
<dbReference type="AlphaFoldDB" id="A0A1E4SLS7"/>
<dbReference type="EMBL" id="KV453910">
    <property type="protein sequence ID" value="ODV80471.1"/>
    <property type="molecule type" value="Genomic_DNA"/>
</dbReference>
<proteinExistence type="predicted"/>